<dbReference type="Proteomes" id="UP000002051">
    <property type="component" value="Unassembled WGS sequence"/>
</dbReference>
<name>A0A072VGP4_MEDTR</name>
<protein>
    <submittedName>
        <fullName evidence="3">Omega-hydroxypalmitate O-feruloyl transferase</fullName>
    </submittedName>
</protein>
<dbReference type="Pfam" id="PF02458">
    <property type="entry name" value="Transferase"/>
    <property type="match status" value="1"/>
</dbReference>
<accession>A0A072VGP4</accession>
<evidence type="ECO:0000313" key="4">
    <source>
        <dbReference type="EnsemblPlants" id="KEH41219"/>
    </source>
</evidence>
<keyword evidence="5" id="KW-1185">Reference proteome</keyword>
<evidence type="ECO:0000313" key="3">
    <source>
        <dbReference type="EMBL" id="KEH41219.1"/>
    </source>
</evidence>
<proteinExistence type="inferred from homology"/>
<dbReference type="EMBL" id="CM001217">
    <property type="protein sequence ID" value="KEH41219.1"/>
    <property type="molecule type" value="Genomic_DNA"/>
</dbReference>
<reference evidence="4" key="3">
    <citation type="submission" date="2015-04" db="UniProtKB">
        <authorList>
            <consortium name="EnsemblPlants"/>
        </authorList>
    </citation>
    <scope>IDENTIFICATION</scope>
    <source>
        <strain evidence="4">cv. Jemalong A17</strain>
    </source>
</reference>
<dbReference type="PANTHER" id="PTHR31147:SF66">
    <property type="entry name" value="OS05G0315700 PROTEIN"/>
    <property type="match status" value="1"/>
</dbReference>
<reference evidence="3 5" key="1">
    <citation type="journal article" date="2011" name="Nature">
        <title>The Medicago genome provides insight into the evolution of rhizobial symbioses.</title>
        <authorList>
            <person name="Young N.D."/>
            <person name="Debelle F."/>
            <person name="Oldroyd G.E."/>
            <person name="Geurts R."/>
            <person name="Cannon S.B."/>
            <person name="Udvardi M.K."/>
            <person name="Benedito V.A."/>
            <person name="Mayer K.F."/>
            <person name="Gouzy J."/>
            <person name="Schoof H."/>
            <person name="Van de Peer Y."/>
            <person name="Proost S."/>
            <person name="Cook D.R."/>
            <person name="Meyers B.C."/>
            <person name="Spannagl M."/>
            <person name="Cheung F."/>
            <person name="De Mita S."/>
            <person name="Krishnakumar V."/>
            <person name="Gundlach H."/>
            <person name="Zhou S."/>
            <person name="Mudge J."/>
            <person name="Bharti A.K."/>
            <person name="Murray J.D."/>
            <person name="Naoumkina M.A."/>
            <person name="Rosen B."/>
            <person name="Silverstein K.A."/>
            <person name="Tang H."/>
            <person name="Rombauts S."/>
            <person name="Zhao P.X."/>
            <person name="Zhou P."/>
            <person name="Barbe V."/>
            <person name="Bardou P."/>
            <person name="Bechner M."/>
            <person name="Bellec A."/>
            <person name="Berger A."/>
            <person name="Berges H."/>
            <person name="Bidwell S."/>
            <person name="Bisseling T."/>
            <person name="Choisne N."/>
            <person name="Couloux A."/>
            <person name="Denny R."/>
            <person name="Deshpande S."/>
            <person name="Dai X."/>
            <person name="Doyle J.J."/>
            <person name="Dudez A.M."/>
            <person name="Farmer A.D."/>
            <person name="Fouteau S."/>
            <person name="Franken C."/>
            <person name="Gibelin C."/>
            <person name="Gish J."/>
            <person name="Goldstein S."/>
            <person name="Gonzalez A.J."/>
            <person name="Green P.J."/>
            <person name="Hallab A."/>
            <person name="Hartog M."/>
            <person name="Hua A."/>
            <person name="Humphray S.J."/>
            <person name="Jeong D.H."/>
            <person name="Jing Y."/>
            <person name="Jocker A."/>
            <person name="Kenton S.M."/>
            <person name="Kim D.J."/>
            <person name="Klee K."/>
            <person name="Lai H."/>
            <person name="Lang C."/>
            <person name="Lin S."/>
            <person name="Macmil S.L."/>
            <person name="Magdelenat G."/>
            <person name="Matthews L."/>
            <person name="McCorrison J."/>
            <person name="Monaghan E.L."/>
            <person name="Mun J.H."/>
            <person name="Najar F.Z."/>
            <person name="Nicholson C."/>
            <person name="Noirot C."/>
            <person name="O'Bleness M."/>
            <person name="Paule C.R."/>
            <person name="Poulain J."/>
            <person name="Prion F."/>
            <person name="Qin B."/>
            <person name="Qu C."/>
            <person name="Retzel E.F."/>
            <person name="Riddle C."/>
            <person name="Sallet E."/>
            <person name="Samain S."/>
            <person name="Samson N."/>
            <person name="Sanders I."/>
            <person name="Saurat O."/>
            <person name="Scarpelli C."/>
            <person name="Schiex T."/>
            <person name="Segurens B."/>
            <person name="Severin A.J."/>
            <person name="Sherrier D.J."/>
            <person name="Shi R."/>
            <person name="Sims S."/>
            <person name="Singer S.R."/>
            <person name="Sinharoy S."/>
            <person name="Sterck L."/>
            <person name="Viollet A."/>
            <person name="Wang B.B."/>
            <person name="Wang K."/>
            <person name="Wang M."/>
            <person name="Wang X."/>
            <person name="Warfsmann J."/>
            <person name="Weissenbach J."/>
            <person name="White D.D."/>
            <person name="White J.D."/>
            <person name="Wiley G.B."/>
            <person name="Wincker P."/>
            <person name="Xing Y."/>
            <person name="Yang L."/>
            <person name="Yao Z."/>
            <person name="Ying F."/>
            <person name="Zhai J."/>
            <person name="Zhou L."/>
            <person name="Zuber A."/>
            <person name="Denarie J."/>
            <person name="Dixon R.A."/>
            <person name="May G.D."/>
            <person name="Schwartz D.C."/>
            <person name="Rogers J."/>
            <person name="Quetier F."/>
            <person name="Town C.D."/>
            <person name="Roe B.A."/>
        </authorList>
    </citation>
    <scope>NUCLEOTIDE SEQUENCE [LARGE SCALE GENOMIC DNA]</scope>
    <source>
        <strain evidence="3">A17</strain>
        <strain evidence="4 5">cv. Jemalong A17</strain>
    </source>
</reference>
<evidence type="ECO:0000256" key="2">
    <source>
        <dbReference type="ARBA" id="ARBA00022679"/>
    </source>
</evidence>
<keyword evidence="2 3" id="KW-0808">Transferase</keyword>
<dbReference type="AlphaFoldDB" id="A0A072VGP4"/>
<dbReference type="InterPro" id="IPR023213">
    <property type="entry name" value="CAT-like_dom_sf"/>
</dbReference>
<evidence type="ECO:0000313" key="5">
    <source>
        <dbReference type="Proteomes" id="UP000002051"/>
    </source>
</evidence>
<dbReference type="HOGENOM" id="CLU_014546_5_2_1"/>
<dbReference type="EnsemblPlants" id="KEH41219">
    <property type="protein sequence ID" value="KEH41219"/>
    <property type="gene ID" value="MTR_1g046770"/>
</dbReference>
<dbReference type="Gene3D" id="3.30.559.10">
    <property type="entry name" value="Chloramphenicol acetyltransferase-like domain"/>
    <property type="match status" value="1"/>
</dbReference>
<evidence type="ECO:0000256" key="1">
    <source>
        <dbReference type="ARBA" id="ARBA00009861"/>
    </source>
</evidence>
<dbReference type="GO" id="GO:0016740">
    <property type="term" value="F:transferase activity"/>
    <property type="evidence" value="ECO:0007669"/>
    <property type="project" value="UniProtKB-KW"/>
</dbReference>
<sequence>MSFLSKPPVTTSFTFGVNEINCLKKQCTTSSFNKITTFEVVIAHTWHSFVKSGDLPLSQSLKLCFTFSFRKKMKLPERYYGNGFVLVCAESTMKDLVSSNNLDHCVKLVQQAKMRIITDCSLALIISQVRQLGLEDVDFGEGKPFHLSPYAGKLFCIFLPVIGDPKAVRVCISLPKTMEGKFQRYMREIENWDKYEYKMPIWARM</sequence>
<comment type="similarity">
    <text evidence="1">Belongs to the plant acyltransferase family.</text>
</comment>
<dbReference type="InterPro" id="IPR050898">
    <property type="entry name" value="Plant_acyltransferase"/>
</dbReference>
<organism evidence="3 5">
    <name type="scientific">Medicago truncatula</name>
    <name type="common">Barrel medic</name>
    <name type="synonym">Medicago tribuloides</name>
    <dbReference type="NCBI Taxonomy" id="3880"/>
    <lineage>
        <taxon>Eukaryota</taxon>
        <taxon>Viridiplantae</taxon>
        <taxon>Streptophyta</taxon>
        <taxon>Embryophyta</taxon>
        <taxon>Tracheophyta</taxon>
        <taxon>Spermatophyta</taxon>
        <taxon>Magnoliopsida</taxon>
        <taxon>eudicotyledons</taxon>
        <taxon>Gunneridae</taxon>
        <taxon>Pentapetalae</taxon>
        <taxon>rosids</taxon>
        <taxon>fabids</taxon>
        <taxon>Fabales</taxon>
        <taxon>Fabaceae</taxon>
        <taxon>Papilionoideae</taxon>
        <taxon>50 kb inversion clade</taxon>
        <taxon>NPAAA clade</taxon>
        <taxon>Hologalegina</taxon>
        <taxon>IRL clade</taxon>
        <taxon>Trifolieae</taxon>
        <taxon>Medicago</taxon>
    </lineage>
</organism>
<dbReference type="STRING" id="3880.A0A072VGP4"/>
<gene>
    <name evidence="3" type="ordered locus">MTR_1g046770</name>
</gene>
<dbReference type="PANTHER" id="PTHR31147">
    <property type="entry name" value="ACYL TRANSFERASE 4"/>
    <property type="match status" value="1"/>
</dbReference>
<reference evidence="3 5" key="2">
    <citation type="journal article" date="2014" name="BMC Genomics">
        <title>An improved genome release (version Mt4.0) for the model legume Medicago truncatula.</title>
        <authorList>
            <person name="Tang H."/>
            <person name="Krishnakumar V."/>
            <person name="Bidwell S."/>
            <person name="Rosen B."/>
            <person name="Chan A."/>
            <person name="Zhou S."/>
            <person name="Gentzbittel L."/>
            <person name="Childs K.L."/>
            <person name="Yandell M."/>
            <person name="Gundlach H."/>
            <person name="Mayer K.F."/>
            <person name="Schwartz D.C."/>
            <person name="Town C.D."/>
        </authorList>
    </citation>
    <scope>GENOME REANNOTATION</scope>
    <source>
        <strain evidence="3">A17</strain>
        <strain evidence="4 5">cv. Jemalong A17</strain>
    </source>
</reference>